<evidence type="ECO:0000313" key="4">
    <source>
        <dbReference type="Proteomes" id="UP000198403"/>
    </source>
</evidence>
<feature type="region of interest" description="Disordered" evidence="1">
    <location>
        <begin position="111"/>
        <end position="135"/>
    </location>
</feature>
<feature type="transmembrane region" description="Helical" evidence="2">
    <location>
        <begin position="20"/>
        <end position="37"/>
    </location>
</feature>
<gene>
    <name evidence="3" type="ORF">SAMN06272737_1568</name>
</gene>
<keyword evidence="2" id="KW-0812">Transmembrane</keyword>
<keyword evidence="2" id="KW-0472">Membrane</keyword>
<evidence type="ECO:0000256" key="1">
    <source>
        <dbReference type="SAM" id="MobiDB-lite"/>
    </source>
</evidence>
<name>A0A239ASH1_9ACTN</name>
<proteinExistence type="predicted"/>
<keyword evidence="4" id="KW-1185">Reference proteome</keyword>
<dbReference type="Proteomes" id="UP000198403">
    <property type="component" value="Unassembled WGS sequence"/>
</dbReference>
<sequence>MGRFTRYVPRRAQCCRGDFAVPLISAGIAGAVAWLVARQTARHTRQNWLLEKRHKVYERVVDTTLDLIGDSETPRLAMRHAMGDPTKRGALLISLRRVHLVAPGHVAHKAQEAIRTADRSTAASTTNGPWTRSTP</sequence>
<organism evidence="3 4">
    <name type="scientific">Blastococcus mobilis</name>
    <dbReference type="NCBI Taxonomy" id="1938746"/>
    <lineage>
        <taxon>Bacteria</taxon>
        <taxon>Bacillati</taxon>
        <taxon>Actinomycetota</taxon>
        <taxon>Actinomycetes</taxon>
        <taxon>Geodermatophilales</taxon>
        <taxon>Geodermatophilaceae</taxon>
        <taxon>Blastococcus</taxon>
    </lineage>
</organism>
<dbReference type="EMBL" id="FZNO01000056">
    <property type="protein sequence ID" value="SNR98655.1"/>
    <property type="molecule type" value="Genomic_DNA"/>
</dbReference>
<evidence type="ECO:0000313" key="3">
    <source>
        <dbReference type="EMBL" id="SNR98655.1"/>
    </source>
</evidence>
<protein>
    <submittedName>
        <fullName evidence="3">Uncharacterized protein</fullName>
    </submittedName>
</protein>
<keyword evidence="2" id="KW-1133">Transmembrane helix</keyword>
<accession>A0A239ASH1</accession>
<dbReference type="AlphaFoldDB" id="A0A239ASH1"/>
<reference evidence="3 4" key="1">
    <citation type="submission" date="2017-06" db="EMBL/GenBank/DDBJ databases">
        <authorList>
            <person name="Kim H.J."/>
            <person name="Triplett B.A."/>
        </authorList>
    </citation>
    <scope>NUCLEOTIDE SEQUENCE [LARGE SCALE GENOMIC DNA]</scope>
    <source>
        <strain evidence="3 4">DSM 44272</strain>
    </source>
</reference>
<evidence type="ECO:0000256" key="2">
    <source>
        <dbReference type="SAM" id="Phobius"/>
    </source>
</evidence>